<keyword evidence="13" id="KW-1185">Reference proteome</keyword>
<reference evidence="13" key="1">
    <citation type="submission" date="2016-10" db="EMBL/GenBank/DDBJ databases">
        <authorList>
            <person name="Varghese N."/>
            <person name="Submissions S."/>
        </authorList>
    </citation>
    <scope>NUCLEOTIDE SEQUENCE [LARGE SCALE GENOMIC DNA]</scope>
    <source>
        <strain evidence="13">M83</strain>
    </source>
</reference>
<dbReference type="SUPFAM" id="SSF90123">
    <property type="entry name" value="ABC transporter transmembrane region"/>
    <property type="match status" value="1"/>
</dbReference>
<feature type="transmembrane region" description="Helical" evidence="9">
    <location>
        <begin position="402"/>
        <end position="423"/>
    </location>
</feature>
<dbReference type="Proteomes" id="UP000187651">
    <property type="component" value="Unassembled WGS sequence"/>
</dbReference>
<evidence type="ECO:0000313" key="13">
    <source>
        <dbReference type="Proteomes" id="UP000187651"/>
    </source>
</evidence>
<evidence type="ECO:0000256" key="1">
    <source>
        <dbReference type="ARBA" id="ARBA00004651"/>
    </source>
</evidence>
<evidence type="ECO:0000256" key="2">
    <source>
        <dbReference type="ARBA" id="ARBA00022448"/>
    </source>
</evidence>
<organism evidence="12 13">
    <name type="scientific">Lachnospira pectinoschiza</name>
    <dbReference type="NCBI Taxonomy" id="28052"/>
    <lineage>
        <taxon>Bacteria</taxon>
        <taxon>Bacillati</taxon>
        <taxon>Bacillota</taxon>
        <taxon>Clostridia</taxon>
        <taxon>Lachnospirales</taxon>
        <taxon>Lachnospiraceae</taxon>
        <taxon>Lachnospira</taxon>
    </lineage>
</organism>
<accession>A0A1G9X0D7</accession>
<evidence type="ECO:0000256" key="6">
    <source>
        <dbReference type="ARBA" id="ARBA00022840"/>
    </source>
</evidence>
<dbReference type="Gene3D" id="3.40.50.300">
    <property type="entry name" value="P-loop containing nucleotide triphosphate hydrolases"/>
    <property type="match status" value="1"/>
</dbReference>
<name>A0A1G9X0D7_9FIRM</name>
<dbReference type="Pfam" id="PF00664">
    <property type="entry name" value="ABC_membrane"/>
    <property type="match status" value="1"/>
</dbReference>
<dbReference type="RefSeq" id="WP_074521544.1">
    <property type="nucleotide sequence ID" value="NZ_FNHZ01000003.1"/>
</dbReference>
<keyword evidence="8 9" id="KW-0472">Membrane</keyword>
<dbReference type="InterPro" id="IPR003439">
    <property type="entry name" value="ABC_transporter-like_ATP-bd"/>
</dbReference>
<dbReference type="InterPro" id="IPR017871">
    <property type="entry name" value="ABC_transporter-like_CS"/>
</dbReference>
<dbReference type="GO" id="GO:0005524">
    <property type="term" value="F:ATP binding"/>
    <property type="evidence" value="ECO:0007669"/>
    <property type="project" value="UniProtKB-KW"/>
</dbReference>
<dbReference type="InterPro" id="IPR039421">
    <property type="entry name" value="Type_1_exporter"/>
</dbReference>
<feature type="transmembrane region" description="Helical" evidence="9">
    <location>
        <begin position="290"/>
        <end position="314"/>
    </location>
</feature>
<keyword evidence="3" id="KW-1003">Cell membrane</keyword>
<keyword evidence="6 12" id="KW-0067">ATP-binding</keyword>
<dbReference type="SUPFAM" id="SSF52540">
    <property type="entry name" value="P-loop containing nucleoside triphosphate hydrolases"/>
    <property type="match status" value="1"/>
</dbReference>
<dbReference type="EMBL" id="FNHZ01000003">
    <property type="protein sequence ID" value="SDM89886.1"/>
    <property type="molecule type" value="Genomic_DNA"/>
</dbReference>
<evidence type="ECO:0000256" key="5">
    <source>
        <dbReference type="ARBA" id="ARBA00022741"/>
    </source>
</evidence>
<keyword evidence="2" id="KW-0813">Transport</keyword>
<sequence length="747" mass="82060">MKRILKAIAPYWKTVILIVALLGLQAYCDLGLPQYTSNIIDVGIINGGVDHVLPEEITSSDYEFAKFFMNEEELKIWENSYDYDEESSNYLLNVKSEEKLSEYDEDMAFVIMIVNAVSQEMESSANAADTTAVDANVYQTADASTYPMDANQGADASAYAATGVTDYSAMVSQIREEFQKTYDTMGESLIKTTAITYAKAEMEKAGMDMDAYQTHYLIIAGLKMLLMALVIAVATILVGYFASRVAAGIGRDLRGQLYTTVMSFSNAEMDQFSTASLITRTTNDVQQIQFVAVLMLRMILYAPILGIGGVIRVVNTKAGMGWVIVLAVVVILGFVGLLMAIALPKFKAMQKLVDRVNLVSREILTGIPVIRAFGREKHEEERFDVANIDLTKTTLFTNRTMTFMMPIMTVLMNGLSVLIVWVSAKRIDMGVMQVGTMTAFLTYAIQIVMSFLMLTGLSIMLPRSIVAAERIDEVLVTKPSIKDAKETKEVSDVKGVIEFDHVDFMYPNAKANVLTDITFTAKPGETTAIIGSTGCGKSTLVNLIPRLYDVTKGKISLDGVDIRDIKLHDLRDALGVVPQKGVLFSGDIESNIKFGRDEASREEVVKAAEIAQATEFIDKKSDTYSSPIAQGGSNVSGGQKQRLSIARAIAKQPKVYIFDDSFSALDLKTDAKLRAELAKNVSDATVIIVAQRISTILHADQILVMEDGEIVGKGTHKELLENCETYRQIASSQLSKEELYGGDNNGR</sequence>
<dbReference type="InterPro" id="IPR011527">
    <property type="entry name" value="ABC1_TM_dom"/>
</dbReference>
<evidence type="ECO:0000313" key="12">
    <source>
        <dbReference type="EMBL" id="SDM89886.1"/>
    </source>
</evidence>
<dbReference type="GO" id="GO:0005886">
    <property type="term" value="C:plasma membrane"/>
    <property type="evidence" value="ECO:0007669"/>
    <property type="project" value="UniProtKB-SubCell"/>
</dbReference>
<evidence type="ECO:0000256" key="3">
    <source>
        <dbReference type="ARBA" id="ARBA00022475"/>
    </source>
</evidence>
<dbReference type="CDD" id="cd18548">
    <property type="entry name" value="ABC_6TM_Tm287_like"/>
    <property type="match status" value="1"/>
</dbReference>
<feature type="transmembrane region" description="Helical" evidence="9">
    <location>
        <begin position="443"/>
        <end position="461"/>
    </location>
</feature>
<evidence type="ECO:0000259" key="10">
    <source>
        <dbReference type="PROSITE" id="PS50893"/>
    </source>
</evidence>
<gene>
    <name evidence="12" type="ORF">SAMN05216544_1406</name>
</gene>
<dbReference type="AlphaFoldDB" id="A0A1G9X0D7"/>
<evidence type="ECO:0000256" key="8">
    <source>
        <dbReference type="ARBA" id="ARBA00023136"/>
    </source>
</evidence>
<evidence type="ECO:0000256" key="7">
    <source>
        <dbReference type="ARBA" id="ARBA00022989"/>
    </source>
</evidence>
<dbReference type="PROSITE" id="PS00211">
    <property type="entry name" value="ABC_TRANSPORTER_1"/>
    <property type="match status" value="1"/>
</dbReference>
<dbReference type="Pfam" id="PF00005">
    <property type="entry name" value="ABC_tran"/>
    <property type="match status" value="1"/>
</dbReference>
<keyword evidence="5" id="KW-0547">Nucleotide-binding</keyword>
<keyword evidence="4 9" id="KW-0812">Transmembrane</keyword>
<keyword evidence="7 9" id="KW-1133">Transmembrane helix</keyword>
<feature type="transmembrane region" description="Helical" evidence="9">
    <location>
        <begin position="216"/>
        <end position="242"/>
    </location>
</feature>
<dbReference type="InterPro" id="IPR027417">
    <property type="entry name" value="P-loop_NTPase"/>
</dbReference>
<dbReference type="GO" id="GO:0015421">
    <property type="term" value="F:ABC-type oligopeptide transporter activity"/>
    <property type="evidence" value="ECO:0007669"/>
    <property type="project" value="TreeGrafter"/>
</dbReference>
<dbReference type="OrthoDB" id="9762778at2"/>
<dbReference type="InterPro" id="IPR036640">
    <property type="entry name" value="ABC1_TM_sf"/>
</dbReference>
<protein>
    <submittedName>
        <fullName evidence="12">ATP-binding cassette, subfamily B</fullName>
    </submittedName>
</protein>
<feature type="domain" description="ABC transporter" evidence="10">
    <location>
        <begin position="497"/>
        <end position="732"/>
    </location>
</feature>
<evidence type="ECO:0000259" key="11">
    <source>
        <dbReference type="PROSITE" id="PS50929"/>
    </source>
</evidence>
<dbReference type="InterPro" id="IPR003593">
    <property type="entry name" value="AAA+_ATPase"/>
</dbReference>
<dbReference type="PANTHER" id="PTHR43394:SF1">
    <property type="entry name" value="ATP-BINDING CASSETTE SUB-FAMILY B MEMBER 10, MITOCHONDRIAL"/>
    <property type="match status" value="1"/>
</dbReference>
<evidence type="ECO:0000256" key="4">
    <source>
        <dbReference type="ARBA" id="ARBA00022692"/>
    </source>
</evidence>
<dbReference type="SMART" id="SM00382">
    <property type="entry name" value="AAA"/>
    <property type="match status" value="1"/>
</dbReference>
<dbReference type="PROSITE" id="PS50893">
    <property type="entry name" value="ABC_TRANSPORTER_2"/>
    <property type="match status" value="1"/>
</dbReference>
<proteinExistence type="predicted"/>
<dbReference type="Gene3D" id="1.20.1560.10">
    <property type="entry name" value="ABC transporter type 1, transmembrane domain"/>
    <property type="match status" value="1"/>
</dbReference>
<comment type="subcellular location">
    <subcellularLocation>
        <location evidence="1">Cell membrane</location>
        <topology evidence="1">Multi-pass membrane protein</topology>
    </subcellularLocation>
</comment>
<feature type="transmembrane region" description="Helical" evidence="9">
    <location>
        <begin position="320"/>
        <end position="343"/>
    </location>
</feature>
<dbReference type="PANTHER" id="PTHR43394">
    <property type="entry name" value="ATP-DEPENDENT PERMEASE MDL1, MITOCHONDRIAL"/>
    <property type="match status" value="1"/>
</dbReference>
<evidence type="ECO:0000256" key="9">
    <source>
        <dbReference type="SAM" id="Phobius"/>
    </source>
</evidence>
<dbReference type="FunFam" id="3.40.50.300:FF:000221">
    <property type="entry name" value="Multidrug ABC transporter ATP-binding protein"/>
    <property type="match status" value="1"/>
</dbReference>
<dbReference type="GO" id="GO:0016887">
    <property type="term" value="F:ATP hydrolysis activity"/>
    <property type="evidence" value="ECO:0007669"/>
    <property type="project" value="InterPro"/>
</dbReference>
<dbReference type="PROSITE" id="PS50929">
    <property type="entry name" value="ABC_TM1F"/>
    <property type="match status" value="1"/>
</dbReference>
<feature type="domain" description="ABC transmembrane type-1" evidence="11">
    <location>
        <begin position="211"/>
        <end position="463"/>
    </location>
</feature>